<keyword evidence="2" id="KW-0998">Cell outer membrane</keyword>
<accession>A0ABQ5LW71</accession>
<dbReference type="PRINTS" id="PR01171">
    <property type="entry name" value="BCTLIPOCALIN"/>
</dbReference>
<keyword evidence="2" id="KW-0449">Lipoprotein</keyword>
<dbReference type="PIRSF" id="PIRSF036893">
    <property type="entry name" value="Lipocalin_ApoD"/>
    <property type="match status" value="1"/>
</dbReference>
<proteinExistence type="inferred from homology"/>
<dbReference type="Gene3D" id="2.40.128.20">
    <property type="match status" value="1"/>
</dbReference>
<evidence type="ECO:0000313" key="4">
    <source>
        <dbReference type="EMBL" id="GKY88596.1"/>
    </source>
</evidence>
<dbReference type="InterPro" id="IPR012674">
    <property type="entry name" value="Calycin"/>
</dbReference>
<evidence type="ECO:0000256" key="1">
    <source>
        <dbReference type="ARBA" id="ARBA00006889"/>
    </source>
</evidence>
<feature type="domain" description="Lipocalin/cytosolic fatty-acid binding" evidence="3">
    <location>
        <begin position="37"/>
        <end position="177"/>
    </location>
</feature>
<dbReference type="Pfam" id="PF08212">
    <property type="entry name" value="Lipocalin_2"/>
    <property type="match status" value="1"/>
</dbReference>
<dbReference type="PANTHER" id="PTHR10612:SF34">
    <property type="entry name" value="APOLIPOPROTEIN D"/>
    <property type="match status" value="1"/>
</dbReference>
<name>A0ABQ5LW71_9RHOB</name>
<evidence type="ECO:0000256" key="2">
    <source>
        <dbReference type="PIRNR" id="PIRNR036893"/>
    </source>
</evidence>
<dbReference type="EMBL" id="BROH01000007">
    <property type="protein sequence ID" value="GKY88596.1"/>
    <property type="molecule type" value="Genomic_DNA"/>
</dbReference>
<dbReference type="RefSeq" id="WP_281842635.1">
    <property type="nucleotide sequence ID" value="NZ_BROH01000007.1"/>
</dbReference>
<dbReference type="PROSITE" id="PS00213">
    <property type="entry name" value="LIPOCALIN"/>
    <property type="match status" value="1"/>
</dbReference>
<comment type="subcellular location">
    <subcellularLocation>
        <location evidence="2">Cell outer membrane</location>
    </subcellularLocation>
</comment>
<dbReference type="InterPro" id="IPR047202">
    <property type="entry name" value="Lipocalin_Blc-like_dom"/>
</dbReference>
<dbReference type="InterPro" id="IPR022271">
    <property type="entry name" value="Lipocalin_ApoD"/>
</dbReference>
<comment type="caution">
    <text evidence="4">The sequence shown here is derived from an EMBL/GenBank/DDBJ whole genome shotgun (WGS) entry which is preliminary data.</text>
</comment>
<dbReference type="Proteomes" id="UP001144205">
    <property type="component" value="Unassembled WGS sequence"/>
</dbReference>
<organism evidence="4 5">
    <name type="scientific">Sinisalibacter aestuarii</name>
    <dbReference type="NCBI Taxonomy" id="2949426"/>
    <lineage>
        <taxon>Bacteria</taxon>
        <taxon>Pseudomonadati</taxon>
        <taxon>Pseudomonadota</taxon>
        <taxon>Alphaproteobacteria</taxon>
        <taxon>Rhodobacterales</taxon>
        <taxon>Roseobacteraceae</taxon>
        <taxon>Sinisalibacter</taxon>
    </lineage>
</organism>
<protein>
    <recommendedName>
        <fullName evidence="2">Outer membrane lipoprotein Blc</fullName>
    </recommendedName>
</protein>
<evidence type="ECO:0000313" key="5">
    <source>
        <dbReference type="Proteomes" id="UP001144205"/>
    </source>
</evidence>
<dbReference type="SUPFAM" id="SSF50814">
    <property type="entry name" value="Lipocalins"/>
    <property type="match status" value="1"/>
</dbReference>
<dbReference type="InterPro" id="IPR002446">
    <property type="entry name" value="Lipocalin_bac"/>
</dbReference>
<comment type="subunit">
    <text evidence="2">Homodimer.</text>
</comment>
<comment type="function">
    <text evidence="2">Involved in the storage or transport of lipids necessary for membrane maintenance under stressful conditions. Displays a binding preference for lysophospholipids.</text>
</comment>
<sequence length="178" mass="19191">MRLPNLILAAAASLGLAGPAAAGYRDIAVPIGVAVNLDLKRYLGKWYEIARFPNRFERGCAGVTADYALRPDDRITVVNTCRKGGLDGPVEVAKGVAEPVAPGKLEVTFVPWLPFAKGDYWVLHVDPAYSFAVVGEPSGKTGWILARAPRLAPEKYDKAISVLQSMGYDTAKLERVAH</sequence>
<dbReference type="CDD" id="cd19438">
    <property type="entry name" value="lipocalin_Blc-like"/>
    <property type="match status" value="1"/>
</dbReference>
<dbReference type="InterPro" id="IPR022272">
    <property type="entry name" value="Lipocalin_CS"/>
</dbReference>
<keyword evidence="2" id="KW-0446">Lipid-binding</keyword>
<feature type="signal peptide" evidence="2">
    <location>
        <begin position="1"/>
        <end position="22"/>
    </location>
</feature>
<keyword evidence="2" id="KW-0732">Signal</keyword>
<evidence type="ECO:0000259" key="3">
    <source>
        <dbReference type="Pfam" id="PF08212"/>
    </source>
</evidence>
<keyword evidence="5" id="KW-1185">Reference proteome</keyword>
<reference evidence="4" key="1">
    <citation type="journal article" date="2023" name="Int. J. Syst. Evol. Microbiol.">
        <title>Sinisalibacter aestuarii sp. nov., isolated from estuarine sediment of the Arakawa River.</title>
        <authorList>
            <person name="Arafat S.T."/>
            <person name="Hirano S."/>
            <person name="Sato A."/>
            <person name="Takeuchi K."/>
            <person name="Yasuda T."/>
            <person name="Terahara T."/>
            <person name="Hamada M."/>
            <person name="Kobayashi T."/>
        </authorList>
    </citation>
    <scope>NUCLEOTIDE SEQUENCE</scope>
    <source>
        <strain evidence="4">B-399</strain>
    </source>
</reference>
<comment type="similarity">
    <text evidence="1 2">Belongs to the calycin superfamily. Lipocalin family.</text>
</comment>
<gene>
    <name evidence="4" type="primary">blc</name>
    <name evidence="4" type="ORF">STA1M1_24650</name>
</gene>
<dbReference type="InterPro" id="IPR000566">
    <property type="entry name" value="Lipocln_cytosolic_FA-bd_dom"/>
</dbReference>
<dbReference type="PANTHER" id="PTHR10612">
    <property type="entry name" value="APOLIPOPROTEIN D"/>
    <property type="match status" value="1"/>
</dbReference>
<feature type="chain" id="PRO_5045016377" description="Outer membrane lipoprotein Blc" evidence="2">
    <location>
        <begin position="23"/>
        <end position="178"/>
    </location>
</feature>
<keyword evidence="2" id="KW-0472">Membrane</keyword>